<dbReference type="RefSeq" id="WP_106133495.1">
    <property type="nucleotide sequence ID" value="NZ_PVTR01000005.1"/>
</dbReference>
<keyword evidence="2" id="KW-1185">Reference proteome</keyword>
<name>A0A2T0WMS5_9BACT</name>
<evidence type="ECO:0000313" key="1">
    <source>
        <dbReference type="EMBL" id="PRY88003.1"/>
    </source>
</evidence>
<comment type="caution">
    <text evidence="1">The sequence shown here is derived from an EMBL/GenBank/DDBJ whole genome shotgun (WGS) entry which is preliminary data.</text>
</comment>
<evidence type="ECO:0008006" key="3">
    <source>
        <dbReference type="Google" id="ProtNLM"/>
    </source>
</evidence>
<gene>
    <name evidence="1" type="ORF">CLW00_105124</name>
</gene>
<organism evidence="1 2">
    <name type="scientific">Mongoliibacter ruber</name>
    <dbReference type="NCBI Taxonomy" id="1750599"/>
    <lineage>
        <taxon>Bacteria</taxon>
        <taxon>Pseudomonadati</taxon>
        <taxon>Bacteroidota</taxon>
        <taxon>Cytophagia</taxon>
        <taxon>Cytophagales</taxon>
        <taxon>Cyclobacteriaceae</taxon>
        <taxon>Mongoliibacter</taxon>
    </lineage>
</organism>
<dbReference type="OrthoDB" id="980982at2"/>
<sequence>MSSVKNYIYLFFILYIVTSCVSPPENFPSVPEITFEDMAFSSASGADSLIVRIGFRDAEGDLGLNPTDIDPPFQPVNFKRTNLGELIRYSQRPPTAPSYNPIDWVINPIVNNQTVRDTVWVEQNENHNNIFIRFFIKRNGDFTEYRWQDPPFFTTFNGRFPRILNNNQGQPVEGSLQYAMLSFGWESIFRNDTIRIDVQIQDRALNRSNIVSSPEVTLSQIRRTPR</sequence>
<dbReference type="EMBL" id="PVTR01000005">
    <property type="protein sequence ID" value="PRY88003.1"/>
    <property type="molecule type" value="Genomic_DNA"/>
</dbReference>
<accession>A0A2T0WMS5</accession>
<evidence type="ECO:0000313" key="2">
    <source>
        <dbReference type="Proteomes" id="UP000238157"/>
    </source>
</evidence>
<dbReference type="PROSITE" id="PS51257">
    <property type="entry name" value="PROKAR_LIPOPROTEIN"/>
    <property type="match status" value="1"/>
</dbReference>
<dbReference type="AlphaFoldDB" id="A0A2T0WMS5"/>
<protein>
    <recommendedName>
        <fullName evidence="3">NigD-like protein</fullName>
    </recommendedName>
</protein>
<proteinExistence type="predicted"/>
<dbReference type="Proteomes" id="UP000238157">
    <property type="component" value="Unassembled WGS sequence"/>
</dbReference>
<reference evidence="1 2" key="1">
    <citation type="submission" date="2018-03" db="EMBL/GenBank/DDBJ databases">
        <title>Genomic Encyclopedia of Archaeal and Bacterial Type Strains, Phase II (KMG-II): from individual species to whole genera.</title>
        <authorList>
            <person name="Goeker M."/>
        </authorList>
    </citation>
    <scope>NUCLEOTIDE SEQUENCE [LARGE SCALE GENOMIC DNA]</scope>
    <source>
        <strain evidence="1 2">DSM 27929</strain>
    </source>
</reference>